<gene>
    <name evidence="1" type="ORF">GCM10022285_50870</name>
</gene>
<name>A0ABP7Z2Y1_9ACTN</name>
<dbReference type="Proteomes" id="UP001501845">
    <property type="component" value="Unassembled WGS sequence"/>
</dbReference>
<evidence type="ECO:0000313" key="1">
    <source>
        <dbReference type="EMBL" id="GAA4145688.1"/>
    </source>
</evidence>
<accession>A0ABP7Z2Y1</accession>
<reference evidence="2" key="1">
    <citation type="journal article" date="2019" name="Int. J. Syst. Evol. Microbiol.">
        <title>The Global Catalogue of Microorganisms (GCM) 10K type strain sequencing project: providing services to taxonomists for standard genome sequencing and annotation.</title>
        <authorList>
            <consortium name="The Broad Institute Genomics Platform"/>
            <consortium name="The Broad Institute Genome Sequencing Center for Infectious Disease"/>
            <person name="Wu L."/>
            <person name="Ma J."/>
        </authorList>
    </citation>
    <scope>NUCLEOTIDE SEQUENCE [LARGE SCALE GENOMIC DNA]</scope>
    <source>
        <strain evidence="2">JCM 17589</strain>
    </source>
</reference>
<sequence length="77" mass="8490">MRLRRASHEMTITASSGGELSQVGAFPARRQGHMFIDPCRMGIMTIGSWSPTWLSWFKLVEEFSVFLTAQGAEAGGL</sequence>
<evidence type="ECO:0000313" key="2">
    <source>
        <dbReference type="Proteomes" id="UP001501845"/>
    </source>
</evidence>
<comment type="caution">
    <text evidence="1">The sequence shown here is derived from an EMBL/GenBank/DDBJ whole genome shotgun (WGS) entry which is preliminary data.</text>
</comment>
<protein>
    <submittedName>
        <fullName evidence="1">Uncharacterized protein</fullName>
    </submittedName>
</protein>
<keyword evidence="2" id="KW-1185">Reference proteome</keyword>
<organism evidence="1 2">
    <name type="scientific">Streptomyces tunisiensis</name>
    <dbReference type="NCBI Taxonomy" id="948699"/>
    <lineage>
        <taxon>Bacteria</taxon>
        <taxon>Bacillati</taxon>
        <taxon>Actinomycetota</taxon>
        <taxon>Actinomycetes</taxon>
        <taxon>Kitasatosporales</taxon>
        <taxon>Streptomycetaceae</taxon>
        <taxon>Streptomyces</taxon>
    </lineage>
</organism>
<proteinExistence type="predicted"/>
<dbReference type="EMBL" id="BAABBU010000025">
    <property type="protein sequence ID" value="GAA4145688.1"/>
    <property type="molecule type" value="Genomic_DNA"/>
</dbReference>